<evidence type="ECO:0000313" key="2">
    <source>
        <dbReference type="EMBL" id="TKS06335.1"/>
    </source>
</evidence>
<evidence type="ECO:0000259" key="1">
    <source>
        <dbReference type="Pfam" id="PF00646"/>
    </source>
</evidence>
<reference evidence="2" key="1">
    <citation type="submission" date="2018-10" db="EMBL/GenBank/DDBJ databases">
        <title>Population genomic analysis revealed the cold adaptation of white poplar.</title>
        <authorList>
            <person name="Liu Y.-J."/>
        </authorList>
    </citation>
    <scope>NUCLEOTIDE SEQUENCE [LARGE SCALE GENOMIC DNA]</scope>
    <source>
        <strain evidence="2">PAL-ZL1</strain>
    </source>
</reference>
<dbReference type="InterPro" id="IPR036047">
    <property type="entry name" value="F-box-like_dom_sf"/>
</dbReference>
<organism evidence="2">
    <name type="scientific">Populus alba</name>
    <name type="common">White poplar</name>
    <dbReference type="NCBI Taxonomy" id="43335"/>
    <lineage>
        <taxon>Eukaryota</taxon>
        <taxon>Viridiplantae</taxon>
        <taxon>Streptophyta</taxon>
        <taxon>Embryophyta</taxon>
        <taxon>Tracheophyta</taxon>
        <taxon>Spermatophyta</taxon>
        <taxon>Magnoliopsida</taxon>
        <taxon>eudicotyledons</taxon>
        <taxon>Gunneridae</taxon>
        <taxon>Pentapetalae</taxon>
        <taxon>rosids</taxon>
        <taxon>fabids</taxon>
        <taxon>Malpighiales</taxon>
        <taxon>Salicaceae</taxon>
        <taxon>Saliceae</taxon>
        <taxon>Populus</taxon>
    </lineage>
</organism>
<gene>
    <name evidence="2" type="ORF">D5086_0000122760</name>
</gene>
<dbReference type="Pfam" id="PF00646">
    <property type="entry name" value="F-box"/>
    <property type="match status" value="1"/>
</dbReference>
<sequence length="143" mass="16084">MAKQLSGRMMCGFSLVTEEIMQNILSRLPALAFAYAACVNKRWYKICSQILKRPKLASALSLNPSLHDAVEEVIEQVLSEPIRPHFAIACISKEFNLELTHGLFRDANKSADIYIGVTKETISTNDSGFLTPRRCLDFYEVRG</sequence>
<dbReference type="EMBL" id="RCHU01000353">
    <property type="protein sequence ID" value="TKS06335.1"/>
    <property type="molecule type" value="Genomic_DNA"/>
</dbReference>
<feature type="domain" description="F-box" evidence="1">
    <location>
        <begin position="18"/>
        <end position="48"/>
    </location>
</feature>
<dbReference type="AlphaFoldDB" id="A0A4U5QD70"/>
<dbReference type="PANTHER" id="PTHR14939:SF8">
    <property type="entry name" value="FIST C-DOMAIN DOMAIN-CONTAINING PROTEIN"/>
    <property type="match status" value="1"/>
</dbReference>
<dbReference type="GO" id="GO:0032436">
    <property type="term" value="P:positive regulation of proteasomal ubiquitin-dependent protein catabolic process"/>
    <property type="evidence" value="ECO:0007669"/>
    <property type="project" value="TreeGrafter"/>
</dbReference>
<dbReference type="SUPFAM" id="SSF81383">
    <property type="entry name" value="F-box domain"/>
    <property type="match status" value="1"/>
</dbReference>
<accession>A0A4U5QD70</accession>
<comment type="caution">
    <text evidence="2">The sequence shown here is derived from an EMBL/GenBank/DDBJ whole genome shotgun (WGS) entry which is preliminary data.</text>
</comment>
<protein>
    <recommendedName>
        <fullName evidence="1">F-box domain-containing protein</fullName>
    </recommendedName>
</protein>
<dbReference type="InterPro" id="IPR001810">
    <property type="entry name" value="F-box_dom"/>
</dbReference>
<dbReference type="GO" id="GO:0000209">
    <property type="term" value="P:protein polyubiquitination"/>
    <property type="evidence" value="ECO:0007669"/>
    <property type="project" value="TreeGrafter"/>
</dbReference>
<proteinExistence type="predicted"/>
<dbReference type="PANTHER" id="PTHR14939">
    <property type="entry name" value="F-BOX ONLY PROTEIN 22"/>
    <property type="match status" value="1"/>
</dbReference>
<name>A0A4U5QD70_POPAL</name>